<evidence type="ECO:0000256" key="1">
    <source>
        <dbReference type="SAM" id="MobiDB-lite"/>
    </source>
</evidence>
<dbReference type="OrthoDB" id="10267127at2759"/>
<evidence type="ECO:0000313" key="3">
    <source>
        <dbReference type="EMBL" id="WWD20006.1"/>
    </source>
</evidence>
<feature type="domain" description="Calcineurin-like phosphoesterase" evidence="2">
    <location>
        <begin position="200"/>
        <end position="286"/>
    </location>
</feature>
<dbReference type="RefSeq" id="XP_031857798.1">
    <property type="nucleotide sequence ID" value="XM_032007939.1"/>
</dbReference>
<accession>A0A5M6BSB6</accession>
<feature type="compositionally biased region" description="Low complexity" evidence="1">
    <location>
        <begin position="64"/>
        <end position="79"/>
    </location>
</feature>
<name>A0A5M6BSB6_9TREE</name>
<dbReference type="PANTHER" id="PTHR42850">
    <property type="entry name" value="METALLOPHOSPHOESTERASE"/>
    <property type="match status" value="1"/>
</dbReference>
<dbReference type="InterPro" id="IPR029052">
    <property type="entry name" value="Metallo-depent_PP-like"/>
</dbReference>
<proteinExistence type="predicted"/>
<organism evidence="3 4">
    <name type="scientific">Kwoniella shandongensis</name>
    <dbReference type="NCBI Taxonomy" id="1734106"/>
    <lineage>
        <taxon>Eukaryota</taxon>
        <taxon>Fungi</taxon>
        <taxon>Dikarya</taxon>
        <taxon>Basidiomycota</taxon>
        <taxon>Agaricomycotina</taxon>
        <taxon>Tremellomycetes</taxon>
        <taxon>Tremellales</taxon>
        <taxon>Cryptococcaceae</taxon>
        <taxon>Kwoniella</taxon>
    </lineage>
</organism>
<dbReference type="GeneID" id="43592111"/>
<dbReference type="PANTHER" id="PTHR42850:SF4">
    <property type="entry name" value="ZINC-DEPENDENT ENDOPOLYPHOSPHATASE"/>
    <property type="match status" value="1"/>
</dbReference>
<dbReference type="InterPro" id="IPR004843">
    <property type="entry name" value="Calcineurin-like_PHP"/>
</dbReference>
<reference evidence="3" key="2">
    <citation type="submission" date="2024-01" db="EMBL/GenBank/DDBJ databases">
        <title>Comparative genomics of Cryptococcus and Kwoniella reveals pathogenesis evolution and contrasting modes of karyotype evolution via chromosome fusion or intercentromeric recombination.</title>
        <authorList>
            <person name="Coelho M.A."/>
            <person name="David-Palma M."/>
            <person name="Shea T."/>
            <person name="Bowers K."/>
            <person name="McGinley-Smith S."/>
            <person name="Mohammad A.W."/>
            <person name="Gnirke A."/>
            <person name="Yurkov A.M."/>
            <person name="Nowrousian M."/>
            <person name="Sun S."/>
            <person name="Cuomo C.A."/>
            <person name="Heitman J."/>
        </authorList>
    </citation>
    <scope>NUCLEOTIDE SEQUENCE</scope>
    <source>
        <strain evidence="3">CBS 12478</strain>
    </source>
</reference>
<dbReference type="GO" id="GO:0000298">
    <property type="term" value="F:endopolyphosphatase activity"/>
    <property type="evidence" value="ECO:0007669"/>
    <property type="project" value="TreeGrafter"/>
</dbReference>
<dbReference type="Proteomes" id="UP000322225">
    <property type="component" value="Chromosome 8"/>
</dbReference>
<dbReference type="SUPFAM" id="SSF56300">
    <property type="entry name" value="Metallo-dependent phosphatases"/>
    <property type="match status" value="1"/>
</dbReference>
<evidence type="ECO:0000259" key="2">
    <source>
        <dbReference type="Pfam" id="PF00149"/>
    </source>
</evidence>
<dbReference type="Pfam" id="PF00149">
    <property type="entry name" value="Metallophos"/>
    <property type="match status" value="1"/>
</dbReference>
<sequence length="581" mass="63284">MSRPPSPPPRYDSTPPPTSPTSSTHSPSIPQYQHSYAQPPPLQTSSSQRPRYRPKPSFLDEVIPIPSSSSPSTSTFQNSNTNLSHTIRRSGSVAIISIFLLSIIFLASTDDSSTKLRDGAQIKGGGLRQIFGVGSQAGIGGAEWVAQDLDKVPEETTTSSAITAGSTGADGVRPSIDFEQYKTLRTLPATAVDVTSEGKRVIFIGDVHGSFDPLERLMKKIKYDPTNDRLIHVGDLIAKGSKNEQVLWWMNERRVLGVRGNHDQPVIQWRAWMEWAGGADWEAYMDSLGSGAAEGAIHTLTKEGKQFPKSWEWKGEHWKIARALPKRTYLYLLELPLVLHLPSLHTIVVHAGLLPADPTKSLSDPSQPLVQYANVTSDMSATAIRNSEEMSILFDIPQNQDPWNLINMRSVYTKGKKKGQITKSAKKGTPWSDLWKKQMGRCTGLGHWAVDGLGEWSVEHEQMDDEQLEDQEEGGVDETVHEKRQKPGTPEAAGAAAGLGGAKTDTKDQLGCSPVTVIYGHAAGRGLDIKQFSKGIDTGCVYGRQLTAMVLGDLKGLKGQVVRVGDHQGVLISEQCGEGGV</sequence>
<gene>
    <name evidence="3" type="ORF">CI109_104479</name>
</gene>
<feature type="region of interest" description="Disordered" evidence="1">
    <location>
        <begin position="462"/>
        <end position="505"/>
    </location>
</feature>
<evidence type="ECO:0000313" key="4">
    <source>
        <dbReference type="Proteomes" id="UP000322225"/>
    </source>
</evidence>
<reference evidence="3" key="1">
    <citation type="submission" date="2017-08" db="EMBL/GenBank/DDBJ databases">
        <authorList>
            <person name="Cuomo C."/>
            <person name="Billmyre B."/>
            <person name="Heitman J."/>
        </authorList>
    </citation>
    <scope>NUCLEOTIDE SEQUENCE</scope>
    <source>
        <strain evidence="3">CBS 12478</strain>
    </source>
</reference>
<feature type="compositionally biased region" description="Acidic residues" evidence="1">
    <location>
        <begin position="462"/>
        <end position="476"/>
    </location>
</feature>
<feature type="compositionally biased region" description="Pro residues" evidence="1">
    <location>
        <begin position="1"/>
        <end position="19"/>
    </location>
</feature>
<protein>
    <recommendedName>
        <fullName evidence="2">Calcineurin-like phosphoesterase domain-containing protein</fullName>
    </recommendedName>
</protein>
<dbReference type="EMBL" id="CP144058">
    <property type="protein sequence ID" value="WWD20006.1"/>
    <property type="molecule type" value="Genomic_DNA"/>
</dbReference>
<dbReference type="GO" id="GO:0005737">
    <property type="term" value="C:cytoplasm"/>
    <property type="evidence" value="ECO:0007669"/>
    <property type="project" value="TreeGrafter"/>
</dbReference>
<dbReference type="InterPro" id="IPR050126">
    <property type="entry name" value="Ap4A_hydrolase"/>
</dbReference>
<dbReference type="GO" id="GO:0016791">
    <property type="term" value="F:phosphatase activity"/>
    <property type="evidence" value="ECO:0007669"/>
    <property type="project" value="TreeGrafter"/>
</dbReference>
<feature type="compositionally biased region" description="Low complexity" evidence="1">
    <location>
        <begin position="20"/>
        <end position="30"/>
    </location>
</feature>
<dbReference type="KEGG" id="ksn:43592111"/>
<dbReference type="GO" id="GO:0006798">
    <property type="term" value="P:polyphosphate catabolic process"/>
    <property type="evidence" value="ECO:0007669"/>
    <property type="project" value="TreeGrafter"/>
</dbReference>
<feature type="region of interest" description="Disordered" evidence="1">
    <location>
        <begin position="1"/>
        <end position="79"/>
    </location>
</feature>
<dbReference type="AlphaFoldDB" id="A0A5M6BSB6"/>
<dbReference type="Gene3D" id="3.60.21.10">
    <property type="match status" value="1"/>
</dbReference>
<keyword evidence="4" id="KW-1185">Reference proteome</keyword>